<protein>
    <submittedName>
        <fullName evidence="1">22548_t:CDS:1</fullName>
    </submittedName>
</protein>
<accession>A0ACA9MWR7</accession>
<name>A0ACA9MWR7_9GLOM</name>
<proteinExistence type="predicted"/>
<organism evidence="1 2">
    <name type="scientific">Racocetra persica</name>
    <dbReference type="NCBI Taxonomy" id="160502"/>
    <lineage>
        <taxon>Eukaryota</taxon>
        <taxon>Fungi</taxon>
        <taxon>Fungi incertae sedis</taxon>
        <taxon>Mucoromycota</taxon>
        <taxon>Glomeromycotina</taxon>
        <taxon>Glomeromycetes</taxon>
        <taxon>Diversisporales</taxon>
        <taxon>Gigasporaceae</taxon>
        <taxon>Racocetra</taxon>
    </lineage>
</organism>
<reference evidence="1" key="1">
    <citation type="submission" date="2021-06" db="EMBL/GenBank/DDBJ databases">
        <authorList>
            <person name="Kallberg Y."/>
            <person name="Tangrot J."/>
            <person name="Rosling A."/>
        </authorList>
    </citation>
    <scope>NUCLEOTIDE SEQUENCE</scope>
    <source>
        <strain evidence="1">MA461A</strain>
    </source>
</reference>
<evidence type="ECO:0000313" key="2">
    <source>
        <dbReference type="Proteomes" id="UP000789920"/>
    </source>
</evidence>
<sequence length="675" mass="76251">MAIKNFRERIIESCGISVCLAVVTTVYLCLTRFESKESNLLNYGIYYYFVVKTLYGSIIAHMIPSFSIFYLLLIIGLLLLQYTTGTNYISYVQSSETLNGPDVPWLILGIVIGLLLYPIILIIVMAIQYRLYFKWLENNYKNNPDTLYDYFLHSKSYTIFIIVCSIYRPLSAGEVEMIKKWIKSPFIKMELSTDHENRYLSSIQLSDSPCALTFAEVIYKLAFEEFFIFKESLADDNMKPTTILIISVLLPADDNLTKIPPFANVSVGQYDSSSPLTQQFINELSAIVSNYSFDATQFNATSLDYVFTLLLADISKKLKPINKILTVTAGQYPISGLNSSITNFVNIQAFYLNINAKYASAGINNIKKIFNVWNTRINMSNLVLGINFGGIVELINSDNITRDTINNNLTIINETNIQYPFSDELISDPCRVSAYASWSWKNLTQQPYIYLQQPNSSTRFYYVSYEDFQSLQSKLDFVQQVNALGIAIFDITTLMHFETNHTGPYHSPPQHPHNPPPPHHSPPQHPHNPPPPHNTPHHNPPHNPHAPPYHNPPPHHNPIPPQPNPMPHQPNPIPPQPNPPHPPPPQHPPPPPHNPPPPQHPPPPPPPHNPPPSPPPNSDKNSDNNHSPFAAVMGGVVYTNNNACSDTNRQVYSDISRQILSDTDNHVYSDTNKMD</sequence>
<dbReference type="Proteomes" id="UP000789920">
    <property type="component" value="Unassembled WGS sequence"/>
</dbReference>
<keyword evidence="2" id="KW-1185">Reference proteome</keyword>
<dbReference type="EMBL" id="CAJVQC010010015">
    <property type="protein sequence ID" value="CAG8611868.1"/>
    <property type="molecule type" value="Genomic_DNA"/>
</dbReference>
<comment type="caution">
    <text evidence="1">The sequence shown here is derived from an EMBL/GenBank/DDBJ whole genome shotgun (WGS) entry which is preliminary data.</text>
</comment>
<evidence type="ECO:0000313" key="1">
    <source>
        <dbReference type="EMBL" id="CAG8611868.1"/>
    </source>
</evidence>
<gene>
    <name evidence="1" type="ORF">RPERSI_LOCUS6343</name>
</gene>